<dbReference type="Proteomes" id="UP000479114">
    <property type="component" value="Plasmid unnamed1"/>
</dbReference>
<evidence type="ECO:0000256" key="1">
    <source>
        <dbReference type="SAM" id="MobiDB-lite"/>
    </source>
</evidence>
<dbReference type="EMBL" id="CP048287">
    <property type="protein sequence ID" value="QHW35439.1"/>
    <property type="molecule type" value="Genomic_DNA"/>
</dbReference>
<dbReference type="KEGG" id="prz:GZH47_31565"/>
<accession>A0A6C0PAB5</accession>
<gene>
    <name evidence="2" type="ORF">GZH47_31565</name>
</gene>
<proteinExistence type="predicted"/>
<feature type="compositionally biased region" description="Basic and acidic residues" evidence="1">
    <location>
        <begin position="146"/>
        <end position="155"/>
    </location>
</feature>
<reference evidence="2 3" key="1">
    <citation type="submission" date="2020-02" db="EMBL/GenBank/DDBJ databases">
        <title>Paenibacillus sp. nov., isolated from rhizosphere soil of tomato.</title>
        <authorList>
            <person name="Weon H.-Y."/>
            <person name="Lee S.A."/>
        </authorList>
    </citation>
    <scope>NUCLEOTIDE SEQUENCE [LARGE SCALE GENOMIC DNA]</scope>
    <source>
        <strain evidence="2 3">14171R-81</strain>
        <plasmid evidence="2 3">unnamed1</plasmid>
    </source>
</reference>
<feature type="region of interest" description="Disordered" evidence="1">
    <location>
        <begin position="130"/>
        <end position="155"/>
    </location>
</feature>
<keyword evidence="3" id="KW-1185">Reference proteome</keyword>
<organism evidence="2 3">
    <name type="scientific">Paenibacillus rhizovicinus</name>
    <dbReference type="NCBI Taxonomy" id="2704463"/>
    <lineage>
        <taxon>Bacteria</taxon>
        <taxon>Bacillati</taxon>
        <taxon>Bacillota</taxon>
        <taxon>Bacilli</taxon>
        <taxon>Bacillales</taxon>
        <taxon>Paenibacillaceae</taxon>
        <taxon>Paenibacillus</taxon>
    </lineage>
</organism>
<dbReference type="AlphaFoldDB" id="A0A6C0PAB5"/>
<keyword evidence="2" id="KW-0614">Plasmid</keyword>
<dbReference type="InterPro" id="IPR027417">
    <property type="entry name" value="P-loop_NTPase"/>
</dbReference>
<dbReference type="RefSeq" id="WP_162645585.1">
    <property type="nucleotide sequence ID" value="NZ_CP048287.1"/>
</dbReference>
<name>A0A6C0PAB5_9BACL</name>
<sequence length="531" mass="60578">MNQNQLLFLVYDDSDFAEWIEDELAEYGRLIRSIDSLDFFIPQWSSIDSAADVIIIPETVIKTDESFLKIYQTVRSGSPETVFLLIYFRAKDEFTTKLEEDGNVCVSFDDLDAGLLEARLRGRKLSSKSTIRQAKIQRPHPVEPAMEDKNNDTKKTDKAEVLQTVEKFDDKSPIEPDMNENREYIPEIQAKNDDLVPGENELVVTKVETSIKMEQPSTDVKPKKGRTAEEQKVKLQKIKERIVIEEKIVTVHVPVHFNSILVSVVSLYPRAGATFVTANFARMLGENKVPVAVFEPVLSNIGSTYYELMHGETNAPKDWKSWAEQIQKNGYITNERSWVSHGVNWIPANVNPTENWTDDQTMQLLLAAKRFPVALCDISSHYQESQCKKILSMSDEIWIVTDGDPIQLNHHLQQIDSLKNEFPGKQMRVIGNKWGSYIKQNEWKDAVALPSLTQIPDLGGAVLKHAWEGTLPWDDSKMKNLLSVPFRPMARAVIAKEMYALMKKQYGIVAKMKGLFSQMKSLEDESKTRTY</sequence>
<geneLocation type="plasmid" evidence="2 3">
    <name>unnamed1</name>
</geneLocation>
<dbReference type="SUPFAM" id="SSF52540">
    <property type="entry name" value="P-loop containing nucleoside triphosphate hydrolases"/>
    <property type="match status" value="1"/>
</dbReference>
<dbReference type="Gene3D" id="3.40.50.300">
    <property type="entry name" value="P-loop containing nucleotide triphosphate hydrolases"/>
    <property type="match status" value="1"/>
</dbReference>
<evidence type="ECO:0000313" key="2">
    <source>
        <dbReference type="EMBL" id="QHW35439.1"/>
    </source>
</evidence>
<evidence type="ECO:0000313" key="3">
    <source>
        <dbReference type="Proteomes" id="UP000479114"/>
    </source>
</evidence>
<protein>
    <submittedName>
        <fullName evidence="2">Uncharacterized protein</fullName>
    </submittedName>
</protein>